<protein>
    <submittedName>
        <fullName evidence="6">TetR/AcrR family transcriptional regulator</fullName>
    </submittedName>
</protein>
<dbReference type="Pfam" id="PF00440">
    <property type="entry name" value="TetR_N"/>
    <property type="match status" value="1"/>
</dbReference>
<evidence type="ECO:0000313" key="7">
    <source>
        <dbReference type="Proteomes" id="UP001501371"/>
    </source>
</evidence>
<dbReference type="PROSITE" id="PS50977">
    <property type="entry name" value="HTH_TETR_2"/>
    <property type="match status" value="1"/>
</dbReference>
<dbReference type="SUPFAM" id="SSF48498">
    <property type="entry name" value="Tetracyclin repressor-like, C-terminal domain"/>
    <property type="match status" value="1"/>
</dbReference>
<dbReference type="InterPro" id="IPR009057">
    <property type="entry name" value="Homeodomain-like_sf"/>
</dbReference>
<dbReference type="Pfam" id="PF13305">
    <property type="entry name" value="TetR_C_33"/>
    <property type="match status" value="1"/>
</dbReference>
<evidence type="ECO:0000259" key="5">
    <source>
        <dbReference type="PROSITE" id="PS50977"/>
    </source>
</evidence>
<keyword evidence="3" id="KW-0804">Transcription</keyword>
<evidence type="ECO:0000256" key="4">
    <source>
        <dbReference type="PROSITE-ProRule" id="PRU00335"/>
    </source>
</evidence>
<reference evidence="7" key="1">
    <citation type="journal article" date="2019" name="Int. J. Syst. Evol. Microbiol.">
        <title>The Global Catalogue of Microorganisms (GCM) 10K type strain sequencing project: providing services to taxonomists for standard genome sequencing and annotation.</title>
        <authorList>
            <consortium name="The Broad Institute Genomics Platform"/>
            <consortium name="The Broad Institute Genome Sequencing Center for Infectious Disease"/>
            <person name="Wu L."/>
            <person name="Ma J."/>
        </authorList>
    </citation>
    <scope>NUCLEOTIDE SEQUENCE [LARGE SCALE GENOMIC DNA]</scope>
    <source>
        <strain evidence="7">JCM 12696</strain>
    </source>
</reference>
<evidence type="ECO:0000313" key="6">
    <source>
        <dbReference type="EMBL" id="GAA1169483.1"/>
    </source>
</evidence>
<gene>
    <name evidence="6" type="ORF">GCM10009654_28400</name>
</gene>
<name>A0ABP4FGN6_9ACTN</name>
<evidence type="ECO:0000256" key="1">
    <source>
        <dbReference type="ARBA" id="ARBA00023015"/>
    </source>
</evidence>
<dbReference type="Gene3D" id="1.10.357.10">
    <property type="entry name" value="Tetracycline Repressor, domain 2"/>
    <property type="match status" value="1"/>
</dbReference>
<dbReference type="EMBL" id="BAAAKV010000022">
    <property type="protein sequence ID" value="GAA1169483.1"/>
    <property type="molecule type" value="Genomic_DNA"/>
</dbReference>
<dbReference type="SUPFAM" id="SSF46689">
    <property type="entry name" value="Homeodomain-like"/>
    <property type="match status" value="1"/>
</dbReference>
<keyword evidence="2 4" id="KW-0238">DNA-binding</keyword>
<dbReference type="InterPro" id="IPR036271">
    <property type="entry name" value="Tet_transcr_reg_TetR-rel_C_sf"/>
</dbReference>
<dbReference type="InterPro" id="IPR001647">
    <property type="entry name" value="HTH_TetR"/>
</dbReference>
<evidence type="ECO:0000256" key="3">
    <source>
        <dbReference type="ARBA" id="ARBA00023163"/>
    </source>
</evidence>
<feature type="domain" description="HTH tetR-type" evidence="5">
    <location>
        <begin position="1"/>
        <end position="48"/>
    </location>
</feature>
<proteinExistence type="predicted"/>
<organism evidence="6 7">
    <name type="scientific">Streptomyces hebeiensis</name>
    <dbReference type="NCBI Taxonomy" id="229486"/>
    <lineage>
        <taxon>Bacteria</taxon>
        <taxon>Bacillati</taxon>
        <taxon>Actinomycetota</taxon>
        <taxon>Actinomycetes</taxon>
        <taxon>Kitasatosporales</taxon>
        <taxon>Streptomycetaceae</taxon>
        <taxon>Streptomyces</taxon>
    </lineage>
</organism>
<sequence>MLAERGPAALSARRLVREVGASTMAVYTHFGSMPALVREVIREGFARFMERLKKVRTDDEDPVAELFALCRVYREFAVAEPHVYAVLFGGSGLAGFELDDSDRDMGVYVLRVPRDAIVRAMALGRFREADSWLVVRQLWCLLHGLSDLERTGYLRADHLGGGVGLGDFLELVLRDFAVGAGDTVEAATASLAESAGRNS</sequence>
<keyword evidence="1" id="KW-0805">Transcription regulation</keyword>
<accession>A0ABP4FGN6</accession>
<feature type="DNA-binding region" description="H-T-H motif" evidence="4">
    <location>
        <begin position="11"/>
        <end position="30"/>
    </location>
</feature>
<dbReference type="Proteomes" id="UP001501371">
    <property type="component" value="Unassembled WGS sequence"/>
</dbReference>
<comment type="caution">
    <text evidence="6">The sequence shown here is derived from an EMBL/GenBank/DDBJ whole genome shotgun (WGS) entry which is preliminary data.</text>
</comment>
<dbReference type="InterPro" id="IPR025996">
    <property type="entry name" value="MT1864/Rv1816-like_C"/>
</dbReference>
<keyword evidence="7" id="KW-1185">Reference proteome</keyword>
<evidence type="ECO:0000256" key="2">
    <source>
        <dbReference type="ARBA" id="ARBA00023125"/>
    </source>
</evidence>